<evidence type="ECO:0000313" key="3">
    <source>
        <dbReference type="Proteomes" id="UP000600918"/>
    </source>
</evidence>
<proteinExistence type="predicted"/>
<dbReference type="Proteomes" id="UP000600918">
    <property type="component" value="Unassembled WGS sequence"/>
</dbReference>
<dbReference type="EMBL" id="JACSDY010000003">
    <property type="protein sequence ID" value="KAF7431999.1"/>
    <property type="molecule type" value="Genomic_DNA"/>
</dbReference>
<dbReference type="AlphaFoldDB" id="A0A834P8I6"/>
<keyword evidence="3" id="KW-1185">Reference proteome</keyword>
<organism evidence="2 3">
    <name type="scientific">Vespula pensylvanica</name>
    <name type="common">Western yellow jacket</name>
    <name type="synonym">Wasp</name>
    <dbReference type="NCBI Taxonomy" id="30213"/>
    <lineage>
        <taxon>Eukaryota</taxon>
        <taxon>Metazoa</taxon>
        <taxon>Ecdysozoa</taxon>
        <taxon>Arthropoda</taxon>
        <taxon>Hexapoda</taxon>
        <taxon>Insecta</taxon>
        <taxon>Pterygota</taxon>
        <taxon>Neoptera</taxon>
        <taxon>Endopterygota</taxon>
        <taxon>Hymenoptera</taxon>
        <taxon>Apocrita</taxon>
        <taxon>Aculeata</taxon>
        <taxon>Vespoidea</taxon>
        <taxon>Vespidae</taxon>
        <taxon>Vespinae</taxon>
        <taxon>Vespula</taxon>
    </lineage>
</organism>
<accession>A0A834P8I6</accession>
<evidence type="ECO:0000313" key="2">
    <source>
        <dbReference type="EMBL" id="KAF7431999.1"/>
    </source>
</evidence>
<feature type="compositionally biased region" description="Polar residues" evidence="1">
    <location>
        <begin position="20"/>
        <end position="32"/>
    </location>
</feature>
<evidence type="ECO:0000256" key="1">
    <source>
        <dbReference type="SAM" id="MobiDB-lite"/>
    </source>
</evidence>
<reference evidence="2" key="1">
    <citation type="journal article" date="2020" name="G3 (Bethesda)">
        <title>High-Quality Assemblies for Three Invasive Social Wasps from the &lt;i&gt;Vespula&lt;/i&gt; Genus.</title>
        <authorList>
            <person name="Harrop T.W.R."/>
            <person name="Guhlin J."/>
            <person name="McLaughlin G.M."/>
            <person name="Permina E."/>
            <person name="Stockwell P."/>
            <person name="Gilligan J."/>
            <person name="Le Lec M.F."/>
            <person name="Gruber M.A.M."/>
            <person name="Quinn O."/>
            <person name="Lovegrove M."/>
            <person name="Duncan E.J."/>
            <person name="Remnant E.J."/>
            <person name="Van Eeckhoven J."/>
            <person name="Graham B."/>
            <person name="Knapp R.A."/>
            <person name="Langford K.W."/>
            <person name="Kronenberg Z."/>
            <person name="Press M.O."/>
            <person name="Eacker S.M."/>
            <person name="Wilson-Rankin E.E."/>
            <person name="Purcell J."/>
            <person name="Lester P.J."/>
            <person name="Dearden P.K."/>
        </authorList>
    </citation>
    <scope>NUCLEOTIDE SEQUENCE</scope>
    <source>
        <strain evidence="2">Volc-1</strain>
    </source>
</reference>
<feature type="region of interest" description="Disordered" evidence="1">
    <location>
        <begin position="1"/>
        <end position="37"/>
    </location>
</feature>
<protein>
    <submittedName>
        <fullName evidence="2">Uncharacterized protein</fullName>
    </submittedName>
</protein>
<name>A0A834P8I6_VESPE</name>
<sequence length="83" mass="8973">MLGSLLGPDGIAPIHARATSKPSGKPTNQPTRGIQRIVGDIPISENKRLKKRSLDERDCCLYSDFNVHSKKSSGNVSGKDETP</sequence>
<comment type="caution">
    <text evidence="2">The sequence shown here is derived from an EMBL/GenBank/DDBJ whole genome shotgun (WGS) entry which is preliminary data.</text>
</comment>
<gene>
    <name evidence="2" type="ORF">H0235_004923</name>
</gene>